<dbReference type="Pfam" id="PF05699">
    <property type="entry name" value="Dimer_Tnp_hAT"/>
    <property type="match status" value="1"/>
</dbReference>
<evidence type="ECO:0000313" key="3">
    <source>
        <dbReference type="Proteomes" id="UP000887159"/>
    </source>
</evidence>
<reference evidence="2" key="1">
    <citation type="submission" date="2020-08" db="EMBL/GenBank/DDBJ databases">
        <title>Multicomponent nature underlies the extraordinary mechanical properties of spider dragline silk.</title>
        <authorList>
            <person name="Kono N."/>
            <person name="Nakamura H."/>
            <person name="Mori M."/>
            <person name="Yoshida Y."/>
            <person name="Ohtoshi R."/>
            <person name="Malay A.D."/>
            <person name="Moran D.A.P."/>
            <person name="Tomita M."/>
            <person name="Numata K."/>
            <person name="Arakawa K."/>
        </authorList>
    </citation>
    <scope>NUCLEOTIDE SEQUENCE</scope>
</reference>
<gene>
    <name evidence="2" type="primary">NCL1_61158</name>
    <name evidence="2" type="ORF">TNCV_1971201</name>
</gene>
<organism evidence="2 3">
    <name type="scientific">Trichonephila clavipes</name>
    <name type="common">Golden silk orbweaver</name>
    <name type="synonym">Nephila clavipes</name>
    <dbReference type="NCBI Taxonomy" id="2585209"/>
    <lineage>
        <taxon>Eukaryota</taxon>
        <taxon>Metazoa</taxon>
        <taxon>Ecdysozoa</taxon>
        <taxon>Arthropoda</taxon>
        <taxon>Chelicerata</taxon>
        <taxon>Arachnida</taxon>
        <taxon>Araneae</taxon>
        <taxon>Araneomorphae</taxon>
        <taxon>Entelegynae</taxon>
        <taxon>Araneoidea</taxon>
        <taxon>Nephilidae</taxon>
        <taxon>Trichonephila</taxon>
    </lineage>
</organism>
<sequence length="269" mass="31308">MELLKNCKDFFKDLRSDTVFNEMLCDAREPADEIDIPANFELTQPRHRVRRRNVLFDYVARDDPIEDPTLKYKAEFYFFTLERDKSIIALESRFDLIRTHISYFQFNTIICDLKDTPQNDELKYCKDLETELTDGNSSDINVLDRVDEIAVLALLNKNESSIEILKFISNLDFAPNLGIILRILLTLPISVASGERSLSKLKLIKKFLRSATTEDRLNGLTTTAIEHELATEINVKDIKKYFRIKNEKERETLSLKFLTFSSNVFLMCN</sequence>
<evidence type="ECO:0000313" key="2">
    <source>
        <dbReference type="EMBL" id="GFY28467.1"/>
    </source>
</evidence>
<dbReference type="AlphaFoldDB" id="A0A8X6W5N2"/>
<protein>
    <recommendedName>
        <fullName evidence="1">HAT C-terminal dimerisation domain-containing protein</fullName>
    </recommendedName>
</protein>
<dbReference type="EMBL" id="BMAU01021384">
    <property type="protein sequence ID" value="GFY28467.1"/>
    <property type="molecule type" value="Genomic_DNA"/>
</dbReference>
<proteinExistence type="predicted"/>
<dbReference type="InterPro" id="IPR008906">
    <property type="entry name" value="HATC_C_dom"/>
</dbReference>
<dbReference type="GO" id="GO:0046983">
    <property type="term" value="F:protein dimerization activity"/>
    <property type="evidence" value="ECO:0007669"/>
    <property type="project" value="InterPro"/>
</dbReference>
<comment type="caution">
    <text evidence="2">The sequence shown here is derived from an EMBL/GenBank/DDBJ whole genome shotgun (WGS) entry which is preliminary data.</text>
</comment>
<dbReference type="PANTHER" id="PTHR45749">
    <property type="match status" value="1"/>
</dbReference>
<dbReference type="PANTHER" id="PTHR45749:SF35">
    <property type="entry name" value="AC-LIKE TRANSPOSASE-RELATED"/>
    <property type="match status" value="1"/>
</dbReference>
<evidence type="ECO:0000259" key="1">
    <source>
        <dbReference type="Pfam" id="PF05699"/>
    </source>
</evidence>
<accession>A0A8X6W5N2</accession>
<dbReference type="Proteomes" id="UP000887159">
    <property type="component" value="Unassembled WGS sequence"/>
</dbReference>
<feature type="domain" description="HAT C-terminal dimerisation" evidence="1">
    <location>
        <begin position="161"/>
        <end position="228"/>
    </location>
</feature>
<keyword evidence="3" id="KW-1185">Reference proteome</keyword>
<name>A0A8X6W5N2_TRICX</name>